<dbReference type="InterPro" id="IPR000953">
    <property type="entry name" value="Chromo/chromo_shadow_dom"/>
</dbReference>
<evidence type="ECO:0000313" key="5">
    <source>
        <dbReference type="EMBL" id="TKY85374.1"/>
    </source>
</evidence>
<comment type="subcellular location">
    <subcellularLocation>
        <location evidence="1">Nucleus</location>
    </subcellularLocation>
</comment>
<dbReference type="Pfam" id="PF01393">
    <property type="entry name" value="Chromo_shadow"/>
    <property type="match status" value="1"/>
</dbReference>
<dbReference type="OrthoDB" id="2630497at2759"/>
<dbReference type="SUPFAM" id="SSF54160">
    <property type="entry name" value="Chromo domain-like"/>
    <property type="match status" value="2"/>
</dbReference>
<name>A0A4U7KMI0_9BASI</name>
<organism evidence="5 6">
    <name type="scientific">Sporisorium graminicola</name>
    <dbReference type="NCBI Taxonomy" id="280036"/>
    <lineage>
        <taxon>Eukaryota</taxon>
        <taxon>Fungi</taxon>
        <taxon>Dikarya</taxon>
        <taxon>Basidiomycota</taxon>
        <taxon>Ustilaginomycotina</taxon>
        <taxon>Ustilaginomycetes</taxon>
        <taxon>Ustilaginales</taxon>
        <taxon>Ustilaginaceae</taxon>
        <taxon>Sporisorium</taxon>
    </lineage>
</organism>
<dbReference type="KEGG" id="sgra:EX895_005536"/>
<gene>
    <name evidence="5" type="ORF">EX895_005536</name>
</gene>
<feature type="region of interest" description="Disordered" evidence="3">
    <location>
        <begin position="134"/>
        <end position="250"/>
    </location>
</feature>
<dbReference type="CDD" id="cd00024">
    <property type="entry name" value="CD_CSD"/>
    <property type="match status" value="1"/>
</dbReference>
<dbReference type="SMART" id="SM00298">
    <property type="entry name" value="CHROMO"/>
    <property type="match status" value="1"/>
</dbReference>
<sequence>MPVMPRGRSRTASTSGSPYKPNGRNRPTKIALDTSDDDDDEIEERKPAKRGRLPKAQQEVVTVDDDDEEDDDDDDSVQAEDEYEVEAIRTHRPLKGSDSWNMEYLIKWKGWDEADNTWEPESNLTRQLVDDYWKTQPSKSQPKKFELVQKRKSRHTDEDDDLDEIEVEDDEESEEEPSSKSSRRATRAKNGRRVSAAASSKSSSPAKRPRVSASILRRASSSTSEEDEDDDDDDDHAESRPKSSAESKQKALEKVRVRFLDHYMERKDWEDCVDCIINMQRSEDDSRLQSWVQFEQSKSWSRAMKSIDMPEEADGRGPRLWVDNDIANERCPQKIIKFYEQHVRFSNPRLAR</sequence>
<dbReference type="PRINTS" id="PR00504">
    <property type="entry name" value="CHROMODOMAIN"/>
</dbReference>
<evidence type="ECO:0000256" key="2">
    <source>
        <dbReference type="ARBA" id="ARBA00023242"/>
    </source>
</evidence>
<proteinExistence type="predicted"/>
<dbReference type="GO" id="GO:0005634">
    <property type="term" value="C:nucleus"/>
    <property type="evidence" value="ECO:0007669"/>
    <property type="project" value="UniProtKB-SubCell"/>
</dbReference>
<comment type="caution">
    <text evidence="5">The sequence shown here is derived from an EMBL/GenBank/DDBJ whole genome shotgun (WGS) entry which is preliminary data.</text>
</comment>
<dbReference type="RefSeq" id="XP_029737359.1">
    <property type="nucleotide sequence ID" value="XM_029886128.1"/>
</dbReference>
<dbReference type="InterPro" id="IPR016197">
    <property type="entry name" value="Chromo-like_dom_sf"/>
</dbReference>
<dbReference type="PANTHER" id="PTHR47240:SF2">
    <property type="entry name" value="CHROMO DOMAIN-CONTAINING PROTEIN LHP1"/>
    <property type="match status" value="1"/>
</dbReference>
<dbReference type="SMART" id="SM00300">
    <property type="entry name" value="ChSh"/>
    <property type="match status" value="1"/>
</dbReference>
<reference evidence="5 6" key="1">
    <citation type="submission" date="2019-05" db="EMBL/GenBank/DDBJ databases">
        <title>Sporisorium graminicola CBS 10092 draft sequencing and annotation.</title>
        <authorList>
            <person name="Solano-Gonzalez S."/>
            <person name="Caddick M.X."/>
            <person name="Darby A."/>
        </authorList>
    </citation>
    <scope>NUCLEOTIDE SEQUENCE [LARGE SCALE GENOMIC DNA]</scope>
    <source>
        <strain evidence="5 6">CBS 10092</strain>
    </source>
</reference>
<feature type="compositionally biased region" description="Acidic residues" evidence="3">
    <location>
        <begin position="62"/>
        <end position="85"/>
    </location>
</feature>
<dbReference type="PROSITE" id="PS00598">
    <property type="entry name" value="CHROMO_1"/>
    <property type="match status" value="1"/>
</dbReference>
<dbReference type="GeneID" id="40728431"/>
<dbReference type="InterPro" id="IPR044251">
    <property type="entry name" value="LHP1-like"/>
</dbReference>
<dbReference type="GO" id="GO:0031507">
    <property type="term" value="P:heterochromatin formation"/>
    <property type="evidence" value="ECO:0007669"/>
    <property type="project" value="InterPro"/>
</dbReference>
<dbReference type="PROSITE" id="PS50013">
    <property type="entry name" value="CHROMO_2"/>
    <property type="match status" value="1"/>
</dbReference>
<dbReference type="EMBL" id="SRRM01000020">
    <property type="protein sequence ID" value="TKY85374.1"/>
    <property type="molecule type" value="Genomic_DNA"/>
</dbReference>
<protein>
    <recommendedName>
        <fullName evidence="4">Chromo domain-containing protein</fullName>
    </recommendedName>
</protein>
<dbReference type="InterPro" id="IPR017984">
    <property type="entry name" value="Chromo_dom_subgr"/>
</dbReference>
<feature type="region of interest" description="Disordered" evidence="3">
    <location>
        <begin position="1"/>
        <end position="96"/>
    </location>
</feature>
<feature type="compositionally biased region" description="Acidic residues" evidence="3">
    <location>
        <begin position="158"/>
        <end position="176"/>
    </location>
</feature>
<dbReference type="Proteomes" id="UP000306050">
    <property type="component" value="Chromosome SGRAM_7"/>
</dbReference>
<dbReference type="InterPro" id="IPR008251">
    <property type="entry name" value="Chromo_shadow_dom"/>
</dbReference>
<feature type="compositionally biased region" description="Basic residues" evidence="3">
    <location>
        <begin position="181"/>
        <end position="192"/>
    </location>
</feature>
<dbReference type="InterPro" id="IPR023779">
    <property type="entry name" value="Chromodomain_CS"/>
</dbReference>
<feature type="compositionally biased region" description="Acidic residues" evidence="3">
    <location>
        <begin position="224"/>
        <end position="236"/>
    </location>
</feature>
<dbReference type="AlphaFoldDB" id="A0A4U7KMI0"/>
<dbReference type="Pfam" id="PF00385">
    <property type="entry name" value="Chromo"/>
    <property type="match status" value="1"/>
</dbReference>
<evidence type="ECO:0000256" key="1">
    <source>
        <dbReference type="ARBA" id="ARBA00004123"/>
    </source>
</evidence>
<feature type="compositionally biased region" description="Basic and acidic residues" evidence="3">
    <location>
        <begin position="237"/>
        <end position="250"/>
    </location>
</feature>
<keyword evidence="6" id="KW-1185">Reference proteome</keyword>
<dbReference type="GO" id="GO:0000792">
    <property type="term" value="C:heterochromatin"/>
    <property type="evidence" value="ECO:0007669"/>
    <property type="project" value="UniProtKB-ARBA"/>
</dbReference>
<dbReference type="InterPro" id="IPR023780">
    <property type="entry name" value="Chromo_domain"/>
</dbReference>
<dbReference type="PANTHER" id="PTHR47240">
    <property type="entry name" value="CHROMO DOMAIN-CONTAINING PROTEIN LHP1"/>
    <property type="match status" value="1"/>
</dbReference>
<accession>A0A4U7KMI0</accession>
<evidence type="ECO:0000256" key="3">
    <source>
        <dbReference type="SAM" id="MobiDB-lite"/>
    </source>
</evidence>
<evidence type="ECO:0000259" key="4">
    <source>
        <dbReference type="PROSITE" id="PS50013"/>
    </source>
</evidence>
<feature type="compositionally biased region" description="Low complexity" evidence="3">
    <location>
        <begin position="193"/>
        <end position="214"/>
    </location>
</feature>
<feature type="domain" description="Chromo" evidence="4">
    <location>
        <begin position="83"/>
        <end position="144"/>
    </location>
</feature>
<dbReference type="Gene3D" id="2.40.50.40">
    <property type="match status" value="2"/>
</dbReference>
<evidence type="ECO:0000313" key="6">
    <source>
        <dbReference type="Proteomes" id="UP000306050"/>
    </source>
</evidence>
<keyword evidence="2" id="KW-0539">Nucleus</keyword>